<evidence type="ECO:0000313" key="1">
    <source>
        <dbReference type="EMBL" id="KMO27836.1"/>
    </source>
</evidence>
<gene>
    <name evidence="1" type="ORF">VP06_29575</name>
</gene>
<dbReference type="AlphaFoldDB" id="A0A0J6UP41"/>
<dbReference type="EMBL" id="LABX01000285">
    <property type="protein sequence ID" value="KMO27836.1"/>
    <property type="molecule type" value="Genomic_DNA"/>
</dbReference>
<sequence length="150" mass="16402">MAAALVSAVLWSHQDAWAQELPRQLRAEIDGDVRDCTLKKTAFVPQFIARKDLNGDGVMDFILDYGGYKCGTLAGRYCNGAGCRMEVYVSKGRTGYVKVFGGTVRELRFGTANGRPAILLSRQGRACGKTEAGPCRTTLTWDGTRFAEAR</sequence>
<accession>A0A0J6UP41</accession>
<proteinExistence type="predicted"/>
<dbReference type="Proteomes" id="UP000035929">
    <property type="component" value="Unassembled WGS sequence"/>
</dbReference>
<dbReference type="PATRIC" id="fig|270351.6.peg.4281"/>
<protein>
    <submittedName>
        <fullName evidence="1">Uncharacterized protein</fullName>
    </submittedName>
</protein>
<evidence type="ECO:0000313" key="2">
    <source>
        <dbReference type="Proteomes" id="UP000035929"/>
    </source>
</evidence>
<name>A0A0J6UP41_9HYPH</name>
<comment type="caution">
    <text evidence="1">The sequence shown here is derived from an EMBL/GenBank/DDBJ whole genome shotgun (WGS) entry which is preliminary data.</text>
</comment>
<reference evidence="1 2" key="1">
    <citation type="submission" date="2015-03" db="EMBL/GenBank/DDBJ databases">
        <title>Genome sequencing of Methylobacterium aquaticum DSM16371 type strain.</title>
        <authorList>
            <person name="Chaudhry V."/>
            <person name="Patil P.B."/>
        </authorList>
    </citation>
    <scope>NUCLEOTIDE SEQUENCE [LARGE SCALE GENOMIC DNA]</scope>
    <source>
        <strain evidence="1 2">DSM 16371</strain>
    </source>
</reference>
<organism evidence="1 2">
    <name type="scientific">Methylobacterium aquaticum</name>
    <dbReference type="NCBI Taxonomy" id="270351"/>
    <lineage>
        <taxon>Bacteria</taxon>
        <taxon>Pseudomonadati</taxon>
        <taxon>Pseudomonadota</taxon>
        <taxon>Alphaproteobacteria</taxon>
        <taxon>Hyphomicrobiales</taxon>
        <taxon>Methylobacteriaceae</taxon>
        <taxon>Methylobacterium</taxon>
    </lineage>
</organism>